<evidence type="ECO:0000313" key="2">
    <source>
        <dbReference type="EMBL" id="OBQ70543.1"/>
    </source>
</evidence>
<feature type="region of interest" description="Disordered" evidence="1">
    <location>
        <begin position="73"/>
        <end position="94"/>
    </location>
</feature>
<dbReference type="AlphaFoldDB" id="A0A6M7TZJ8"/>
<name>A0A6M7TZJ8_RHILI</name>
<accession>A0A6M7TZJ8</accession>
<organism evidence="2 3">
    <name type="scientific">Rhizobium loti</name>
    <name type="common">Mesorhizobium loti</name>
    <dbReference type="NCBI Taxonomy" id="381"/>
    <lineage>
        <taxon>Bacteria</taxon>
        <taxon>Pseudomonadati</taxon>
        <taxon>Pseudomonadota</taxon>
        <taxon>Alphaproteobacteria</taxon>
        <taxon>Hyphomicrobiales</taxon>
        <taxon>Phyllobacteriaceae</taxon>
        <taxon>Mesorhizobium</taxon>
    </lineage>
</organism>
<proteinExistence type="predicted"/>
<evidence type="ECO:0000313" key="3">
    <source>
        <dbReference type="Proteomes" id="UP000093737"/>
    </source>
</evidence>
<comment type="caution">
    <text evidence="2">The sequence shown here is derived from an EMBL/GenBank/DDBJ whole genome shotgun (WGS) entry which is preliminary data.</text>
</comment>
<dbReference type="Proteomes" id="UP000093737">
    <property type="component" value="Unassembled WGS sequence"/>
</dbReference>
<protein>
    <submittedName>
        <fullName evidence="2">Uncharacterized protein</fullName>
    </submittedName>
</protein>
<feature type="compositionally biased region" description="Polar residues" evidence="1">
    <location>
        <begin position="79"/>
        <end position="88"/>
    </location>
</feature>
<reference evidence="2 3" key="1">
    <citation type="submission" date="2016-05" db="EMBL/GenBank/DDBJ databases">
        <authorList>
            <person name="Ramsay J.P."/>
        </authorList>
    </citation>
    <scope>NUCLEOTIDE SEQUENCE [LARGE SCALE GENOMIC DNA]</scope>
    <source>
        <strain evidence="2 3">NZP2042</strain>
    </source>
</reference>
<sequence>MKVTLHTRAMLSLPDHGLIVHLKEPMDLIESRPVVLEVRSRPKRAQFRGGACVVGQETSEDGQFVRMMRFRQPRRMLTQPANQNTPNSRLGPAA</sequence>
<gene>
    <name evidence="2" type="ORF">A8145_28045</name>
</gene>
<evidence type="ECO:0000256" key="1">
    <source>
        <dbReference type="SAM" id="MobiDB-lite"/>
    </source>
</evidence>
<dbReference type="EMBL" id="LYTK01000003">
    <property type="protein sequence ID" value="OBQ70543.1"/>
    <property type="molecule type" value="Genomic_DNA"/>
</dbReference>